<reference evidence="8" key="1">
    <citation type="submission" date="2015-08" db="UniProtKB">
        <authorList>
            <consortium name="WormBaseParasite"/>
        </authorList>
    </citation>
    <scope>IDENTIFICATION</scope>
</reference>
<dbReference type="InterPro" id="IPR009053">
    <property type="entry name" value="Prefoldin"/>
</dbReference>
<dbReference type="GO" id="GO:0005634">
    <property type="term" value="C:nucleus"/>
    <property type="evidence" value="ECO:0007669"/>
    <property type="project" value="UniProtKB-SubCell"/>
</dbReference>
<dbReference type="AlphaFoldDB" id="A0A0K0E810"/>
<dbReference type="Proteomes" id="UP000035681">
    <property type="component" value="Unplaced"/>
</dbReference>
<accession>A0A0K0E810</accession>
<dbReference type="GO" id="GO:0019212">
    <property type="term" value="F:phosphatase inhibitor activity"/>
    <property type="evidence" value="ECO:0007669"/>
    <property type="project" value="TreeGrafter"/>
</dbReference>
<comment type="subcellular location">
    <subcellularLocation>
        <location evidence="1">Nucleus</location>
    </subcellularLocation>
</comment>
<dbReference type="Gene3D" id="1.10.287.370">
    <property type="match status" value="1"/>
</dbReference>
<dbReference type="InterPro" id="IPR052255">
    <property type="entry name" value="RNA_pol_II_subunit5-mediator"/>
</dbReference>
<dbReference type="GO" id="GO:0003714">
    <property type="term" value="F:transcription corepressor activity"/>
    <property type="evidence" value="ECO:0007669"/>
    <property type="project" value="TreeGrafter"/>
</dbReference>
<keyword evidence="3" id="KW-0539">Nucleus</keyword>
<dbReference type="PANTHER" id="PTHR15111:SF0">
    <property type="entry name" value="UNCONVENTIONAL PREFOLDIN RPB5 INTERACTOR 1"/>
    <property type="match status" value="1"/>
</dbReference>
<feature type="compositionally biased region" description="Acidic residues" evidence="6">
    <location>
        <begin position="187"/>
        <end position="212"/>
    </location>
</feature>
<evidence type="ECO:0000256" key="2">
    <source>
        <dbReference type="ARBA" id="ARBA00011695"/>
    </source>
</evidence>
<keyword evidence="5" id="KW-0175">Coiled coil</keyword>
<dbReference type="WBParaSite" id="TCONS_00003077.p1">
    <property type="protein sequence ID" value="TCONS_00003077.p1"/>
    <property type="gene ID" value="XLOC_002840"/>
</dbReference>
<evidence type="ECO:0000256" key="3">
    <source>
        <dbReference type="ARBA" id="ARBA00023242"/>
    </source>
</evidence>
<comment type="subunit">
    <text evidence="2">Heterohexamer of two PFD-alpha type and four PFD-beta type subunits.</text>
</comment>
<feature type="coiled-coil region" evidence="5">
    <location>
        <begin position="25"/>
        <end position="52"/>
    </location>
</feature>
<proteinExistence type="inferred from homology"/>
<protein>
    <submittedName>
        <fullName evidence="9">DUF3835 domain-containing protein</fullName>
    </submittedName>
    <submittedName>
        <fullName evidence="8">Unconventional prefoldin RPB5 interactor 1</fullName>
    </submittedName>
</protein>
<evidence type="ECO:0000313" key="7">
    <source>
        <dbReference type="Proteomes" id="UP000035681"/>
    </source>
</evidence>
<organism evidence="8">
    <name type="scientific">Strongyloides stercoralis</name>
    <name type="common">Threadworm</name>
    <dbReference type="NCBI Taxonomy" id="6248"/>
    <lineage>
        <taxon>Eukaryota</taxon>
        <taxon>Metazoa</taxon>
        <taxon>Ecdysozoa</taxon>
        <taxon>Nematoda</taxon>
        <taxon>Chromadorea</taxon>
        <taxon>Rhabditida</taxon>
        <taxon>Tylenchina</taxon>
        <taxon>Panagrolaimomorpha</taxon>
        <taxon>Strongyloidoidea</taxon>
        <taxon>Strongyloididae</taxon>
        <taxon>Strongyloides</taxon>
    </lineage>
</organism>
<evidence type="ECO:0000256" key="4">
    <source>
        <dbReference type="ARBA" id="ARBA00038295"/>
    </source>
</evidence>
<evidence type="ECO:0000313" key="8">
    <source>
        <dbReference type="WBParaSite" id="SSTP_0000564000.1"/>
    </source>
</evidence>
<dbReference type="WBParaSite" id="SSTP_0000564000.1">
    <property type="protein sequence ID" value="SSTP_0000564000.1"/>
    <property type="gene ID" value="SSTP_0000564000"/>
</dbReference>
<evidence type="ECO:0000256" key="5">
    <source>
        <dbReference type="SAM" id="Coils"/>
    </source>
</evidence>
<dbReference type="CDD" id="cd23159">
    <property type="entry name" value="Prefoldin_URI1"/>
    <property type="match status" value="1"/>
</dbReference>
<dbReference type="GO" id="GO:0003682">
    <property type="term" value="F:chromatin binding"/>
    <property type="evidence" value="ECO:0007669"/>
    <property type="project" value="TreeGrafter"/>
</dbReference>
<keyword evidence="7" id="KW-1185">Reference proteome</keyword>
<evidence type="ECO:0000313" key="9">
    <source>
        <dbReference type="WBParaSite" id="TCONS_00003077.p1"/>
    </source>
</evidence>
<dbReference type="STRING" id="6248.A0A0K0E810"/>
<dbReference type="PANTHER" id="PTHR15111">
    <property type="entry name" value="RNA POLYMERASE II SUBUNIT 5-MEDIATING PROTEIN NNX3"/>
    <property type="match status" value="1"/>
</dbReference>
<dbReference type="InterPro" id="IPR004127">
    <property type="entry name" value="Prefoldin_subunit_alpha"/>
</dbReference>
<name>A0A0K0E810_STRER</name>
<dbReference type="SUPFAM" id="SSF46579">
    <property type="entry name" value="Prefoldin"/>
    <property type="match status" value="1"/>
</dbReference>
<dbReference type="Pfam" id="PF02996">
    <property type="entry name" value="Prefoldin"/>
    <property type="match status" value="1"/>
</dbReference>
<evidence type="ECO:0000256" key="6">
    <source>
        <dbReference type="SAM" id="MobiDB-lite"/>
    </source>
</evidence>
<sequence length="416" mass="48073">MSSIPMNPLNQKSFQTFKRYREAKLKGLKDSLAEEEKQVKNLENIKNQVTEYGKKLTHDIWMPFGNVAFFPAKLYNTNKYTVLLGDNYFVDASGYETCGIIDRRLELLKERVEKFKVAIKNTEDEIKYGGQFFQNSDGTIEIIEDYVEPDEETKKKRAMEFKKPSIPEEEYNQLMAKLDELELLEDGENDEDEDEDEEEENLDSDDEPDVVIENDSKIKAKKEGLDSDDDLSEDEVLLQNEIVDDLANFLGLQDKREQLIEILKKGRDLSEICNKENNVEEIMETDEIKKESPSETSSNKKVLKRGVSWGSENEIQTIDKIDELSNKQLETKVNNVAKGILTNKDPSPVDHEAVKRMNEEDVDTHKIEPISKEAFTQNIVERSAIPIIPEEPSTTEIPEAQPYKVMSRFKRSKMWH</sequence>
<feature type="compositionally biased region" description="Basic and acidic residues" evidence="6">
    <location>
        <begin position="214"/>
        <end position="225"/>
    </location>
</feature>
<comment type="similarity">
    <text evidence="4">Belongs to the RNA polymerase II subunit 5-mediating protein family.</text>
</comment>
<evidence type="ECO:0000256" key="1">
    <source>
        <dbReference type="ARBA" id="ARBA00004123"/>
    </source>
</evidence>
<feature type="region of interest" description="Disordered" evidence="6">
    <location>
        <begin position="187"/>
        <end position="231"/>
    </location>
</feature>
<dbReference type="GO" id="GO:0000122">
    <property type="term" value="P:negative regulation of transcription by RNA polymerase II"/>
    <property type="evidence" value="ECO:0007669"/>
    <property type="project" value="TreeGrafter"/>
</dbReference>